<accession>A0A9Q0NC27</accession>
<organism evidence="1 2">
    <name type="scientific">Pseudolycoriella hygida</name>
    <dbReference type="NCBI Taxonomy" id="35572"/>
    <lineage>
        <taxon>Eukaryota</taxon>
        <taxon>Metazoa</taxon>
        <taxon>Ecdysozoa</taxon>
        <taxon>Arthropoda</taxon>
        <taxon>Hexapoda</taxon>
        <taxon>Insecta</taxon>
        <taxon>Pterygota</taxon>
        <taxon>Neoptera</taxon>
        <taxon>Endopterygota</taxon>
        <taxon>Diptera</taxon>
        <taxon>Nematocera</taxon>
        <taxon>Sciaroidea</taxon>
        <taxon>Sciaridae</taxon>
        <taxon>Pseudolycoriella</taxon>
    </lineage>
</organism>
<dbReference type="EMBL" id="WJQU01000001">
    <property type="protein sequence ID" value="KAJ6647553.1"/>
    <property type="molecule type" value="Genomic_DNA"/>
</dbReference>
<reference evidence="1" key="1">
    <citation type="submission" date="2022-07" db="EMBL/GenBank/DDBJ databases">
        <authorList>
            <person name="Trinca V."/>
            <person name="Uliana J.V.C."/>
            <person name="Torres T.T."/>
            <person name="Ward R.J."/>
            <person name="Monesi N."/>
        </authorList>
    </citation>
    <scope>NUCLEOTIDE SEQUENCE</scope>
    <source>
        <strain evidence="1">HSMRA1968</strain>
        <tissue evidence="1">Whole embryos</tissue>
    </source>
</reference>
<name>A0A9Q0NC27_9DIPT</name>
<evidence type="ECO:0000313" key="1">
    <source>
        <dbReference type="EMBL" id="KAJ6647553.1"/>
    </source>
</evidence>
<gene>
    <name evidence="1" type="ORF">Bhyg_02776</name>
</gene>
<keyword evidence="2" id="KW-1185">Reference proteome</keyword>
<evidence type="ECO:0000313" key="2">
    <source>
        <dbReference type="Proteomes" id="UP001151699"/>
    </source>
</evidence>
<sequence>MNMSIFEIDIIDVDIPRNESDYQNLITTFERLFTFYIMLTDGAATSKSSAYRIKTFIPPVYRKTSGSQNRDCNITVAGINLVIGLTILLFISKNYVATHCRLVLIPPHWFDYKCFVPNGMMKERIKIEIFDRIFDTKSTNIFNTKRDPINLTARTLQFLKYFHAPILQISHTLRMV</sequence>
<proteinExistence type="predicted"/>
<protein>
    <submittedName>
        <fullName evidence="1">Uncharacterized protein</fullName>
    </submittedName>
</protein>
<dbReference type="AlphaFoldDB" id="A0A9Q0NC27"/>
<comment type="caution">
    <text evidence="1">The sequence shown here is derived from an EMBL/GenBank/DDBJ whole genome shotgun (WGS) entry which is preliminary data.</text>
</comment>
<dbReference type="Proteomes" id="UP001151699">
    <property type="component" value="Chromosome A"/>
</dbReference>